<dbReference type="InterPro" id="IPR011990">
    <property type="entry name" value="TPR-like_helical_dom_sf"/>
</dbReference>
<proteinExistence type="predicted"/>
<protein>
    <submittedName>
        <fullName evidence="1">Uncharacterized protein</fullName>
    </submittedName>
</protein>
<dbReference type="Gene3D" id="1.25.40.10">
    <property type="entry name" value="Tetratricopeptide repeat domain"/>
    <property type="match status" value="2"/>
</dbReference>
<reference evidence="1" key="1">
    <citation type="submission" date="2022-07" db="EMBL/GenBank/DDBJ databases">
        <title>Genome Sequence of Xylaria arbuscula.</title>
        <authorList>
            <person name="Buettner E."/>
        </authorList>
    </citation>
    <scope>NUCLEOTIDE SEQUENCE</scope>
    <source>
        <strain evidence="1">VT107</strain>
    </source>
</reference>
<dbReference type="Proteomes" id="UP001148614">
    <property type="component" value="Unassembled WGS sequence"/>
</dbReference>
<dbReference type="PANTHER" id="PTHR19959:SF119">
    <property type="entry name" value="FUNGAL LIPASE-LIKE DOMAIN-CONTAINING PROTEIN"/>
    <property type="match status" value="1"/>
</dbReference>
<dbReference type="PANTHER" id="PTHR19959">
    <property type="entry name" value="KINESIN LIGHT CHAIN"/>
    <property type="match status" value="1"/>
</dbReference>
<name>A0A9W8NID7_9PEZI</name>
<dbReference type="VEuPathDB" id="FungiDB:F4678DRAFT_455706"/>
<dbReference type="SUPFAM" id="SSF48452">
    <property type="entry name" value="TPR-like"/>
    <property type="match status" value="1"/>
</dbReference>
<dbReference type="AlphaFoldDB" id="A0A9W8NID7"/>
<keyword evidence="2" id="KW-1185">Reference proteome</keyword>
<gene>
    <name evidence="1" type="ORF">NPX13_g3498</name>
</gene>
<comment type="caution">
    <text evidence="1">The sequence shown here is derived from an EMBL/GenBank/DDBJ whole genome shotgun (WGS) entry which is preliminary data.</text>
</comment>
<accession>A0A9W8NID7</accession>
<evidence type="ECO:0000313" key="1">
    <source>
        <dbReference type="EMBL" id="KAJ3577067.1"/>
    </source>
</evidence>
<evidence type="ECO:0000313" key="2">
    <source>
        <dbReference type="Proteomes" id="UP001148614"/>
    </source>
</evidence>
<organism evidence="1 2">
    <name type="scientific">Xylaria arbuscula</name>
    <dbReference type="NCBI Taxonomy" id="114810"/>
    <lineage>
        <taxon>Eukaryota</taxon>
        <taxon>Fungi</taxon>
        <taxon>Dikarya</taxon>
        <taxon>Ascomycota</taxon>
        <taxon>Pezizomycotina</taxon>
        <taxon>Sordariomycetes</taxon>
        <taxon>Xylariomycetidae</taxon>
        <taxon>Xylariales</taxon>
        <taxon>Xylariaceae</taxon>
        <taxon>Xylaria</taxon>
    </lineage>
</organism>
<sequence>MGNIVDLNEYPRDINEAIASSTDSNDLIVKLLSRYNNTGDTLYLDTAIAKVQEAIQQLSSKNSLEDTELRTVLWTNLNGAMLSRYDGTGDAADLDAAIASIEQVVKDTPSDHPELASRLGSLSKTQLKQYGRTGDSYCLKRAYSNADRAVKMASRNDPARLSLLVALSTALAYLYEQTGEFATLERAISLAKEALGNVSGDIDPADKSYEELSLERATILSTLASLRYMRFKQKHDVEDLVGAISNMREATSLTSSSHPLSKSLLNNLGAILFAKYEHPPHDQNDLDDAISKVREAIEATPEFHPDLAGRLNNLSKMLYSQYKATRNIQCLEDAIAAGKKAAGLTSKLQRDTQQDEVTGLSSLSAMQLELYELKQQLTDLDEAIAYGRKAVVLTPLCDPNLADRLRHLEQALVRHFELTGDVKDREEADALIDERERLGN</sequence>
<dbReference type="EMBL" id="JANPWZ010000439">
    <property type="protein sequence ID" value="KAJ3577067.1"/>
    <property type="molecule type" value="Genomic_DNA"/>
</dbReference>
<dbReference type="Pfam" id="PF13374">
    <property type="entry name" value="TPR_10"/>
    <property type="match status" value="1"/>
</dbReference>